<keyword evidence="1" id="KW-0808">Transferase</keyword>
<name>A0AB39T647_9ACTN</name>
<dbReference type="SUPFAM" id="SSF55729">
    <property type="entry name" value="Acyl-CoA N-acyltransferases (Nat)"/>
    <property type="match status" value="1"/>
</dbReference>
<reference evidence="4" key="1">
    <citation type="submission" date="2024-07" db="EMBL/GenBank/DDBJ databases">
        <authorList>
            <person name="Yu S.T."/>
        </authorList>
    </citation>
    <scope>NUCLEOTIDE SEQUENCE</scope>
    <source>
        <strain evidence="4">R44</strain>
    </source>
</reference>
<dbReference type="GO" id="GO:0016747">
    <property type="term" value="F:acyltransferase activity, transferring groups other than amino-acyl groups"/>
    <property type="evidence" value="ECO:0007669"/>
    <property type="project" value="InterPro"/>
</dbReference>
<dbReference type="InterPro" id="IPR016181">
    <property type="entry name" value="Acyl_CoA_acyltransferase"/>
</dbReference>
<proteinExistence type="predicted"/>
<keyword evidence="2" id="KW-0012">Acyltransferase</keyword>
<evidence type="ECO:0000313" key="4">
    <source>
        <dbReference type="EMBL" id="XDQ75897.1"/>
    </source>
</evidence>
<dbReference type="Pfam" id="PF00583">
    <property type="entry name" value="Acetyltransf_1"/>
    <property type="match status" value="1"/>
</dbReference>
<dbReference type="Gene3D" id="3.40.630.30">
    <property type="match status" value="1"/>
</dbReference>
<organism evidence="4">
    <name type="scientific">Streptomyces sp. R44</name>
    <dbReference type="NCBI Taxonomy" id="3238633"/>
    <lineage>
        <taxon>Bacteria</taxon>
        <taxon>Bacillati</taxon>
        <taxon>Actinomycetota</taxon>
        <taxon>Actinomycetes</taxon>
        <taxon>Kitasatosporales</taxon>
        <taxon>Streptomycetaceae</taxon>
        <taxon>Streptomyces</taxon>
    </lineage>
</organism>
<evidence type="ECO:0000256" key="2">
    <source>
        <dbReference type="ARBA" id="ARBA00023315"/>
    </source>
</evidence>
<dbReference type="CDD" id="cd04301">
    <property type="entry name" value="NAT_SF"/>
    <property type="match status" value="1"/>
</dbReference>
<dbReference type="PANTHER" id="PTHR43877:SF1">
    <property type="entry name" value="ACETYLTRANSFERASE"/>
    <property type="match status" value="1"/>
</dbReference>
<accession>A0AB39T647</accession>
<dbReference type="PROSITE" id="PS51186">
    <property type="entry name" value="GNAT"/>
    <property type="match status" value="1"/>
</dbReference>
<gene>
    <name evidence="4" type="ORF">AB5J54_37620</name>
</gene>
<evidence type="ECO:0000259" key="3">
    <source>
        <dbReference type="PROSITE" id="PS51186"/>
    </source>
</evidence>
<dbReference type="InterPro" id="IPR000182">
    <property type="entry name" value="GNAT_dom"/>
</dbReference>
<feature type="domain" description="N-acetyltransferase" evidence="3">
    <location>
        <begin position="16"/>
        <end position="174"/>
    </location>
</feature>
<dbReference type="PANTHER" id="PTHR43877">
    <property type="entry name" value="AMINOALKYLPHOSPHONATE N-ACETYLTRANSFERASE-RELATED-RELATED"/>
    <property type="match status" value="1"/>
</dbReference>
<protein>
    <submittedName>
        <fullName evidence="4">N-acetyltransferase family protein</fullName>
    </submittedName>
</protein>
<sequence>MDEIPATDTDRPDAGVRLRSATAQDAGFLTAILLEAFNWDRPRFTLDEILRTPRHAHYVTGWPSPGDFGVVAEDATGRPVGAAWARRFPATDPGYGFVDPHVPELTVGVLPGHRGRGVGGALLDEVVRTASREGVDRLSLGVEDGNPAARLYVSRGFVTVGREGESDTMLLRLAGAAS</sequence>
<dbReference type="EMBL" id="CP163444">
    <property type="protein sequence ID" value="XDQ75897.1"/>
    <property type="molecule type" value="Genomic_DNA"/>
</dbReference>
<dbReference type="AlphaFoldDB" id="A0AB39T647"/>
<dbReference type="InterPro" id="IPR050832">
    <property type="entry name" value="Bact_Acetyltransf"/>
</dbReference>
<dbReference type="RefSeq" id="WP_369148434.1">
    <property type="nucleotide sequence ID" value="NZ_CP163444.1"/>
</dbReference>
<evidence type="ECO:0000256" key="1">
    <source>
        <dbReference type="ARBA" id="ARBA00022679"/>
    </source>
</evidence>